<dbReference type="PROSITE" id="PS01050">
    <property type="entry name" value="YJEF_C_2"/>
    <property type="match status" value="1"/>
</dbReference>
<dbReference type="GO" id="GO:0046496">
    <property type="term" value="P:nicotinamide nucleotide metabolic process"/>
    <property type="evidence" value="ECO:0007669"/>
    <property type="project" value="UniProtKB-UniRule"/>
</dbReference>
<feature type="binding site" evidence="6">
    <location>
        <position position="161"/>
    </location>
    <ligand>
        <name>(6S)-NADPHX</name>
        <dbReference type="ChEBI" id="CHEBI:64076"/>
    </ligand>
</feature>
<comment type="caution">
    <text evidence="8">The sequence shown here is derived from an EMBL/GenBank/DDBJ whole genome shotgun (WGS) entry which is preliminary data.</text>
</comment>
<sequence length="288" mass="29876">MVLIACWKSAGSAVSLATTNSDSLPQNPSDSLANLLHHRDLRGNKYTSGRLLVDAGSTRYPGAAVLAVGGARRGGAGYINYLAREALPTELILRAYPDVVPLNPLTDFEVIEKCATVLIGPGSPAATELPNVARLIVDGGALLLLGKTPSKGDQILVYTPHEGEAKKMGFDTSDREKCALSLAKSFNGIALLKGFESIVATPSGILHIDQIGGSELSTAGTGDVLAGLIASMIASHQPTTIDSAATIVVNALTIFTSAAQSAITHRAPLVATDLLDEIPRQLASDTTI</sequence>
<dbReference type="AlphaFoldDB" id="A0A965GE20"/>
<dbReference type="SUPFAM" id="SSF53613">
    <property type="entry name" value="Ribokinase-like"/>
    <property type="match status" value="1"/>
</dbReference>
<dbReference type="Pfam" id="PF01256">
    <property type="entry name" value="Carb_kinase"/>
    <property type="match status" value="1"/>
</dbReference>
<feature type="binding site" evidence="6">
    <location>
        <position position="63"/>
    </location>
    <ligand>
        <name>(6S)-NADPHX</name>
        <dbReference type="ChEBI" id="CHEBI:64076"/>
    </ligand>
</feature>
<comment type="cofactor">
    <cofactor evidence="6">
        <name>Mg(2+)</name>
        <dbReference type="ChEBI" id="CHEBI:18420"/>
    </cofactor>
</comment>
<evidence type="ECO:0000259" key="7">
    <source>
        <dbReference type="PROSITE" id="PS51383"/>
    </source>
</evidence>
<dbReference type="Gene3D" id="3.40.1190.20">
    <property type="match status" value="1"/>
</dbReference>
<dbReference type="GO" id="GO:0052856">
    <property type="term" value="F:NAD(P)HX epimerase activity"/>
    <property type="evidence" value="ECO:0007669"/>
    <property type="project" value="TreeGrafter"/>
</dbReference>
<feature type="domain" description="YjeF C-terminal" evidence="7">
    <location>
        <begin position="28"/>
        <end position="285"/>
    </location>
</feature>
<comment type="subunit">
    <text evidence="6">Homotetramer.</text>
</comment>
<evidence type="ECO:0000256" key="3">
    <source>
        <dbReference type="ARBA" id="ARBA00022857"/>
    </source>
</evidence>
<evidence type="ECO:0000313" key="8">
    <source>
        <dbReference type="EMBL" id="NBR93937.1"/>
    </source>
</evidence>
<comment type="catalytic activity">
    <reaction evidence="6">
        <text>(6S)-NADHX + ADP = AMP + phosphate + NADH + H(+)</text>
        <dbReference type="Rhea" id="RHEA:32223"/>
        <dbReference type="ChEBI" id="CHEBI:15378"/>
        <dbReference type="ChEBI" id="CHEBI:43474"/>
        <dbReference type="ChEBI" id="CHEBI:57945"/>
        <dbReference type="ChEBI" id="CHEBI:64074"/>
        <dbReference type="ChEBI" id="CHEBI:456215"/>
        <dbReference type="ChEBI" id="CHEBI:456216"/>
        <dbReference type="EC" id="4.2.1.136"/>
    </reaction>
</comment>
<organism evidence="8 9">
    <name type="scientific">Candidatus Fonsibacter lacus</name>
    <dbReference type="NCBI Taxonomy" id="2576439"/>
    <lineage>
        <taxon>Bacteria</taxon>
        <taxon>Pseudomonadati</taxon>
        <taxon>Pseudomonadota</taxon>
        <taxon>Alphaproteobacteria</taxon>
        <taxon>Candidatus Pelagibacterales</taxon>
        <taxon>Candidatus Pelagibacterales incertae sedis</taxon>
        <taxon>Candidatus Fonsibacter</taxon>
    </lineage>
</organism>
<dbReference type="EC" id="4.2.1.136" evidence="6"/>
<evidence type="ECO:0000313" key="9">
    <source>
        <dbReference type="Proteomes" id="UP000740727"/>
    </source>
</evidence>
<feature type="binding site" evidence="6">
    <location>
        <begin position="193"/>
        <end position="197"/>
    </location>
    <ligand>
        <name>AMP</name>
        <dbReference type="ChEBI" id="CHEBI:456215"/>
    </ligand>
</feature>
<keyword evidence="1 6" id="KW-0547">Nucleotide-binding</keyword>
<evidence type="ECO:0000256" key="6">
    <source>
        <dbReference type="HAMAP-Rule" id="MF_01965"/>
    </source>
</evidence>
<keyword evidence="2 6" id="KW-0067">ATP-binding</keyword>
<evidence type="ECO:0000256" key="1">
    <source>
        <dbReference type="ARBA" id="ARBA00022741"/>
    </source>
</evidence>
<name>A0A965GE20_9PROT</name>
<dbReference type="InterPro" id="IPR017953">
    <property type="entry name" value="Carbohydrate_kinase_pred_CS"/>
</dbReference>
<proteinExistence type="inferred from homology"/>
<dbReference type="GO" id="GO:0005524">
    <property type="term" value="F:ATP binding"/>
    <property type="evidence" value="ECO:0007669"/>
    <property type="project" value="UniProtKB-KW"/>
</dbReference>
<reference evidence="8" key="1">
    <citation type="submission" date="2018-10" db="EMBL/GenBank/DDBJ databases">
        <title>Iterative Subtractive Binning of Freshwater Chronoseries Metagenomes Recovers Nearly Complete Genomes from over Four Hundred Novel Species.</title>
        <authorList>
            <person name="Rodriguez-R L.M."/>
            <person name="Tsementzi D."/>
            <person name="Luo C."/>
            <person name="Konstantinidis K.T."/>
        </authorList>
    </citation>
    <scope>NUCLEOTIDE SEQUENCE</scope>
    <source>
        <strain evidence="8">WB5_2A_028</strain>
    </source>
</reference>
<protein>
    <recommendedName>
        <fullName evidence="6">ADP-dependent (S)-NAD(P)H-hydrate dehydratase</fullName>
        <ecNumber evidence="6">4.2.1.136</ecNumber>
    </recommendedName>
    <alternativeName>
        <fullName evidence="6">ADP-dependent NAD(P)HX dehydratase</fullName>
    </alternativeName>
</protein>
<dbReference type="EMBL" id="RFXN01000037">
    <property type="protein sequence ID" value="NBR93937.1"/>
    <property type="molecule type" value="Genomic_DNA"/>
</dbReference>
<keyword evidence="5 6" id="KW-0456">Lyase</keyword>
<dbReference type="CDD" id="cd01171">
    <property type="entry name" value="YXKO-related"/>
    <property type="match status" value="1"/>
</dbReference>
<dbReference type="HAMAP" id="MF_01965">
    <property type="entry name" value="NADHX_dehydratase"/>
    <property type="match status" value="1"/>
</dbReference>
<comment type="similarity">
    <text evidence="6">Belongs to the NnrD/CARKD family.</text>
</comment>
<dbReference type="Proteomes" id="UP000740727">
    <property type="component" value="Unassembled WGS sequence"/>
</dbReference>
<comment type="catalytic activity">
    <reaction evidence="6">
        <text>(6S)-NADPHX + ADP = AMP + phosphate + NADPH + H(+)</text>
        <dbReference type="Rhea" id="RHEA:32235"/>
        <dbReference type="ChEBI" id="CHEBI:15378"/>
        <dbReference type="ChEBI" id="CHEBI:43474"/>
        <dbReference type="ChEBI" id="CHEBI:57783"/>
        <dbReference type="ChEBI" id="CHEBI:64076"/>
        <dbReference type="ChEBI" id="CHEBI:456215"/>
        <dbReference type="ChEBI" id="CHEBI:456216"/>
        <dbReference type="EC" id="4.2.1.136"/>
    </reaction>
</comment>
<evidence type="ECO:0000256" key="5">
    <source>
        <dbReference type="ARBA" id="ARBA00023239"/>
    </source>
</evidence>
<accession>A0A965GE20</accession>
<evidence type="ECO:0000256" key="4">
    <source>
        <dbReference type="ARBA" id="ARBA00023027"/>
    </source>
</evidence>
<dbReference type="InterPro" id="IPR000631">
    <property type="entry name" value="CARKD"/>
</dbReference>
<feature type="binding site" evidence="6">
    <location>
        <position position="223"/>
    </location>
    <ligand>
        <name>(6S)-NADPHX</name>
        <dbReference type="ChEBI" id="CHEBI:64076"/>
    </ligand>
</feature>
<dbReference type="GO" id="GO:0052855">
    <property type="term" value="F:ADP-dependent NAD(P)H-hydrate dehydratase activity"/>
    <property type="evidence" value="ECO:0007669"/>
    <property type="project" value="UniProtKB-UniRule"/>
</dbReference>
<dbReference type="InterPro" id="IPR029056">
    <property type="entry name" value="Ribokinase-like"/>
</dbReference>
<dbReference type="GO" id="GO:0110051">
    <property type="term" value="P:metabolite repair"/>
    <property type="evidence" value="ECO:0007669"/>
    <property type="project" value="TreeGrafter"/>
</dbReference>
<evidence type="ECO:0000256" key="2">
    <source>
        <dbReference type="ARBA" id="ARBA00022840"/>
    </source>
</evidence>
<comment type="function">
    <text evidence="6">Catalyzes the dehydration of the S-form of NAD(P)HX at the expense of ADP, which is converted to AMP. Together with NAD(P)HX epimerase, which catalyzes the epimerization of the S- and R-forms, the enzyme allows the repair of both epimers of NAD(P)HX, a damaged form of NAD(P)H that is a result of enzymatic or heat-dependent hydration.</text>
</comment>
<keyword evidence="3 6" id="KW-0521">NADP</keyword>
<gene>
    <name evidence="6" type="primary">nnrD</name>
    <name evidence="8" type="ORF">EBT44_03745</name>
</gene>
<dbReference type="PANTHER" id="PTHR12592">
    <property type="entry name" value="ATP-DEPENDENT (S)-NAD(P)H-HYDRATE DEHYDRATASE FAMILY MEMBER"/>
    <property type="match status" value="1"/>
</dbReference>
<keyword evidence="4 6" id="KW-0520">NAD</keyword>
<dbReference type="PROSITE" id="PS51383">
    <property type="entry name" value="YJEF_C_3"/>
    <property type="match status" value="1"/>
</dbReference>
<dbReference type="PANTHER" id="PTHR12592:SF0">
    <property type="entry name" value="ATP-DEPENDENT (S)-NAD(P)H-HYDRATE DEHYDRATASE"/>
    <property type="match status" value="1"/>
</dbReference>
<feature type="binding site" evidence="6">
    <location>
        <position position="222"/>
    </location>
    <ligand>
        <name>AMP</name>
        <dbReference type="ChEBI" id="CHEBI:456215"/>
    </ligand>
</feature>
<feature type="binding site" evidence="6">
    <location>
        <position position="122"/>
    </location>
    <ligand>
        <name>(6S)-NADPHX</name>
        <dbReference type="ChEBI" id="CHEBI:64076"/>
    </ligand>
</feature>